<dbReference type="PROSITE" id="PS51718">
    <property type="entry name" value="G_DYNAMIN_2"/>
    <property type="match status" value="1"/>
</dbReference>
<keyword evidence="2 3" id="KW-0342">GTP-binding</keyword>
<keyword evidence="1 3" id="KW-0547">Nucleotide-binding</keyword>
<dbReference type="GO" id="GO:0005874">
    <property type="term" value="C:microtubule"/>
    <property type="evidence" value="ECO:0007669"/>
    <property type="project" value="TreeGrafter"/>
</dbReference>
<dbReference type="GO" id="GO:0003924">
    <property type="term" value="F:GTPase activity"/>
    <property type="evidence" value="ECO:0007669"/>
    <property type="project" value="InterPro"/>
</dbReference>
<dbReference type="AlphaFoldDB" id="A0A7R9Q3R8"/>
<dbReference type="Pfam" id="PF00350">
    <property type="entry name" value="Dynamin_N"/>
    <property type="match status" value="1"/>
</dbReference>
<feature type="domain" description="Dynamin-type G" evidence="4">
    <location>
        <begin position="8"/>
        <end position="240"/>
    </location>
</feature>
<feature type="non-terminal residue" evidence="5">
    <location>
        <position position="1"/>
    </location>
</feature>
<dbReference type="GO" id="GO:0008017">
    <property type="term" value="F:microtubule binding"/>
    <property type="evidence" value="ECO:0007669"/>
    <property type="project" value="TreeGrafter"/>
</dbReference>
<dbReference type="InterPro" id="IPR001401">
    <property type="entry name" value="Dynamin_GTPase"/>
</dbReference>
<organism evidence="5">
    <name type="scientific">Medioppia subpectinata</name>
    <dbReference type="NCBI Taxonomy" id="1979941"/>
    <lineage>
        <taxon>Eukaryota</taxon>
        <taxon>Metazoa</taxon>
        <taxon>Ecdysozoa</taxon>
        <taxon>Arthropoda</taxon>
        <taxon>Chelicerata</taxon>
        <taxon>Arachnida</taxon>
        <taxon>Acari</taxon>
        <taxon>Acariformes</taxon>
        <taxon>Sarcoptiformes</taxon>
        <taxon>Oribatida</taxon>
        <taxon>Brachypylina</taxon>
        <taxon>Oppioidea</taxon>
        <taxon>Oppiidae</taxon>
        <taxon>Medioppia</taxon>
    </lineage>
</organism>
<comment type="similarity">
    <text evidence="3">Belongs to the TRAFAC class dynamin-like GTPase superfamily. Dynamin/Fzo/YdjA family.</text>
</comment>
<evidence type="ECO:0000313" key="6">
    <source>
        <dbReference type="Proteomes" id="UP000759131"/>
    </source>
</evidence>
<dbReference type="InterPro" id="IPR030381">
    <property type="entry name" value="G_DYNAMIN_dom"/>
</dbReference>
<dbReference type="SMART" id="SM00053">
    <property type="entry name" value="DYNc"/>
    <property type="match status" value="1"/>
</dbReference>
<dbReference type="InterPro" id="IPR019762">
    <property type="entry name" value="Dynamin_GTPase_CS"/>
</dbReference>
<dbReference type="GO" id="GO:0005737">
    <property type="term" value="C:cytoplasm"/>
    <property type="evidence" value="ECO:0007669"/>
    <property type="project" value="TreeGrafter"/>
</dbReference>
<evidence type="ECO:0000256" key="3">
    <source>
        <dbReference type="RuleBase" id="RU003932"/>
    </source>
</evidence>
<dbReference type="InterPro" id="IPR000375">
    <property type="entry name" value="Dynamin_stalk"/>
</dbReference>
<dbReference type="InterPro" id="IPR022812">
    <property type="entry name" value="Dynamin"/>
</dbReference>
<dbReference type="EMBL" id="CAJPIZ010009096">
    <property type="protein sequence ID" value="CAG2111610.1"/>
    <property type="molecule type" value="Genomic_DNA"/>
</dbReference>
<proteinExistence type="inferred from homology"/>
<dbReference type="GO" id="GO:0005525">
    <property type="term" value="F:GTP binding"/>
    <property type="evidence" value="ECO:0007669"/>
    <property type="project" value="UniProtKB-KW"/>
</dbReference>
<sequence>MRYITKCRPNLPQIVVIGGQSSGKSSVLESIVGRDFLPRGSGIVTRRPLVLQLISDKNNTKPFGEFLHSPGKRFYNFHEIRDEITAETKREVKESTGVSSKPINLKIYSPDVLDLTLVDLPGMTRVAVGDQPNDIEKLIENMILNYIKKDNCLILAVTAANQDLATSDALKLAKRVDPKGDRTIAVLTQLDIMNPGTNARDILNGKHKLQFKRDFIGVVNRSQKDIDEKKDIKKALADES</sequence>
<name>A0A7R9Q3R8_9ACAR</name>
<dbReference type="SUPFAM" id="SSF52540">
    <property type="entry name" value="P-loop containing nucleoside triphosphate hydrolases"/>
    <property type="match status" value="1"/>
</dbReference>
<accession>A0A7R9Q3R8</accession>
<reference evidence="5" key="1">
    <citation type="submission" date="2020-11" db="EMBL/GenBank/DDBJ databases">
        <authorList>
            <person name="Tran Van P."/>
        </authorList>
    </citation>
    <scope>NUCLEOTIDE SEQUENCE</scope>
</reference>
<dbReference type="InterPro" id="IPR045063">
    <property type="entry name" value="Dynamin_N"/>
</dbReference>
<dbReference type="PANTHER" id="PTHR11566">
    <property type="entry name" value="DYNAMIN"/>
    <property type="match status" value="1"/>
</dbReference>
<dbReference type="GO" id="GO:0016020">
    <property type="term" value="C:membrane"/>
    <property type="evidence" value="ECO:0007669"/>
    <property type="project" value="TreeGrafter"/>
</dbReference>
<dbReference type="Proteomes" id="UP000759131">
    <property type="component" value="Unassembled WGS sequence"/>
</dbReference>
<dbReference type="OrthoDB" id="6433215at2759"/>
<dbReference type="PRINTS" id="PR00195">
    <property type="entry name" value="DYNAMIN"/>
</dbReference>
<dbReference type="Gene3D" id="3.40.50.300">
    <property type="entry name" value="P-loop containing nucleotide triphosphate hydrolases"/>
    <property type="match status" value="1"/>
</dbReference>
<evidence type="ECO:0000313" key="5">
    <source>
        <dbReference type="EMBL" id="CAD7631180.1"/>
    </source>
</evidence>
<evidence type="ECO:0000256" key="1">
    <source>
        <dbReference type="ARBA" id="ARBA00022741"/>
    </source>
</evidence>
<protein>
    <recommendedName>
        <fullName evidence="4">Dynamin-type G domain-containing protein</fullName>
    </recommendedName>
</protein>
<dbReference type="CDD" id="cd08771">
    <property type="entry name" value="DLP_1"/>
    <property type="match status" value="1"/>
</dbReference>
<gene>
    <name evidence="5" type="ORF">OSB1V03_LOCUS11589</name>
</gene>
<dbReference type="PROSITE" id="PS00410">
    <property type="entry name" value="G_DYNAMIN_1"/>
    <property type="match status" value="1"/>
</dbReference>
<evidence type="ECO:0000259" key="4">
    <source>
        <dbReference type="PROSITE" id="PS51718"/>
    </source>
</evidence>
<dbReference type="InterPro" id="IPR027417">
    <property type="entry name" value="P-loop_NTPase"/>
</dbReference>
<dbReference type="Pfam" id="PF01031">
    <property type="entry name" value="Dynamin_M"/>
    <property type="match status" value="1"/>
</dbReference>
<dbReference type="EMBL" id="OC863671">
    <property type="protein sequence ID" value="CAD7631180.1"/>
    <property type="molecule type" value="Genomic_DNA"/>
</dbReference>
<evidence type="ECO:0000256" key="2">
    <source>
        <dbReference type="ARBA" id="ARBA00023134"/>
    </source>
</evidence>
<keyword evidence="6" id="KW-1185">Reference proteome</keyword>